<gene>
    <name evidence="3" type="ORF">FIBSPDRAFT_952947</name>
</gene>
<feature type="region of interest" description="Disordered" evidence="1">
    <location>
        <begin position="82"/>
        <end position="102"/>
    </location>
</feature>
<dbReference type="Proteomes" id="UP000076532">
    <property type="component" value="Unassembled WGS sequence"/>
</dbReference>
<keyword evidence="4" id="KW-1185">Reference proteome</keyword>
<reference evidence="3 4" key="1">
    <citation type="journal article" date="2016" name="Mol. Biol. Evol.">
        <title>Comparative Genomics of Early-Diverging Mushroom-Forming Fungi Provides Insights into the Origins of Lignocellulose Decay Capabilities.</title>
        <authorList>
            <person name="Nagy L.G."/>
            <person name="Riley R."/>
            <person name="Tritt A."/>
            <person name="Adam C."/>
            <person name="Daum C."/>
            <person name="Floudas D."/>
            <person name="Sun H."/>
            <person name="Yadav J.S."/>
            <person name="Pangilinan J."/>
            <person name="Larsson K.H."/>
            <person name="Matsuura K."/>
            <person name="Barry K."/>
            <person name="Labutti K."/>
            <person name="Kuo R."/>
            <person name="Ohm R.A."/>
            <person name="Bhattacharya S.S."/>
            <person name="Shirouzu T."/>
            <person name="Yoshinaga Y."/>
            <person name="Martin F.M."/>
            <person name="Grigoriev I.V."/>
            <person name="Hibbett D.S."/>
        </authorList>
    </citation>
    <scope>NUCLEOTIDE SEQUENCE [LARGE SCALE GENOMIC DNA]</scope>
    <source>
        <strain evidence="3 4">CBS 109695</strain>
    </source>
</reference>
<name>A0A166KWU2_9AGAM</name>
<evidence type="ECO:0000256" key="1">
    <source>
        <dbReference type="SAM" id="MobiDB-lite"/>
    </source>
</evidence>
<dbReference type="EMBL" id="KV417540">
    <property type="protein sequence ID" value="KZP22335.1"/>
    <property type="molecule type" value="Genomic_DNA"/>
</dbReference>
<accession>A0A166KWU2</accession>
<proteinExistence type="predicted"/>
<sequence>MTSIYIPTTRGNVNIAIQGSNIIDKEGVPIHAGDQVYTKFRGGKREGQVEALYNKSGEVIEGSVKGVHINVKNPPKVVFHDQHGHQVAHNPQTLTHPDKEIS</sequence>
<dbReference type="InterPro" id="IPR021331">
    <property type="entry name" value="Hva1_TUDOR"/>
</dbReference>
<feature type="domain" description="Hypervirulence associated protein TUDOR" evidence="2">
    <location>
        <begin position="33"/>
        <end position="94"/>
    </location>
</feature>
<evidence type="ECO:0000313" key="3">
    <source>
        <dbReference type="EMBL" id="KZP22335.1"/>
    </source>
</evidence>
<dbReference type="Gene3D" id="2.30.30.1060">
    <property type="match status" value="1"/>
</dbReference>
<dbReference type="OrthoDB" id="2138648at2759"/>
<dbReference type="STRING" id="436010.A0A166KWU2"/>
<protein>
    <recommendedName>
        <fullName evidence="2">Hypervirulence associated protein TUDOR domain-containing protein</fullName>
    </recommendedName>
</protein>
<evidence type="ECO:0000313" key="4">
    <source>
        <dbReference type="Proteomes" id="UP000076532"/>
    </source>
</evidence>
<dbReference type="Pfam" id="PF11160">
    <property type="entry name" value="Hva1_TUDOR"/>
    <property type="match status" value="1"/>
</dbReference>
<dbReference type="AlphaFoldDB" id="A0A166KWU2"/>
<evidence type="ECO:0000259" key="2">
    <source>
        <dbReference type="Pfam" id="PF11160"/>
    </source>
</evidence>
<organism evidence="3 4">
    <name type="scientific">Athelia psychrophila</name>
    <dbReference type="NCBI Taxonomy" id="1759441"/>
    <lineage>
        <taxon>Eukaryota</taxon>
        <taxon>Fungi</taxon>
        <taxon>Dikarya</taxon>
        <taxon>Basidiomycota</taxon>
        <taxon>Agaricomycotina</taxon>
        <taxon>Agaricomycetes</taxon>
        <taxon>Agaricomycetidae</taxon>
        <taxon>Atheliales</taxon>
        <taxon>Atheliaceae</taxon>
        <taxon>Athelia</taxon>
    </lineage>
</organism>